<evidence type="ECO:0000313" key="8">
    <source>
        <dbReference type="Proteomes" id="UP000749646"/>
    </source>
</evidence>
<dbReference type="AlphaFoldDB" id="A0A9P6MBG5"/>
<accession>A0A9P6MBG5</accession>
<feature type="region of interest" description="Disordered" evidence="6">
    <location>
        <begin position="187"/>
        <end position="206"/>
    </location>
</feature>
<keyword evidence="4" id="KW-0539">Nucleus</keyword>
<dbReference type="OrthoDB" id="205166at2759"/>
<dbReference type="PANTHER" id="PTHR23405">
    <property type="entry name" value="MAINTENANCE OF KILLER 16 MAK16 PROTEIN-RELATED"/>
    <property type="match status" value="1"/>
</dbReference>
<evidence type="ECO:0000256" key="4">
    <source>
        <dbReference type="ARBA" id="ARBA00023242"/>
    </source>
</evidence>
<sequence>MDHDELIRTRLSINERPLKRLTARFYKWSTSLSTGSVEDIENGLQSFLLEISQFQLGLSRTKLITEMAERERGHYEQDQQQIKENIAKSEEELKALVGMLKKAKQDRANKIEYDKLAAEVSKFPSRESSQETIANLKAEILELEQEAYQQSQVMELRKKQFFTALLCLQSIQESIEEDQREEAKRLFHKRTHHDDDDDEEEEEGGFVESMEDIAAISSTSALAVVNGLERAPSQDGRSAVARGNDSAMASPFMSAFHTPGPSSGVVGGADEGGVFLMSLQPSHSTDSMHQTPVGTPGRANHPSPTPPPRSLTGTPNPADISMIVDG</sequence>
<dbReference type="PANTHER" id="PTHR23405:SF5">
    <property type="entry name" value="THO COMPLEX SUBUNIT 7 HOMOLOG"/>
    <property type="match status" value="1"/>
</dbReference>
<keyword evidence="3 5" id="KW-0175">Coiled coil</keyword>
<comment type="similarity">
    <text evidence="2">Belongs to the THOC7 family.</text>
</comment>
<dbReference type="GO" id="GO:0006397">
    <property type="term" value="P:mRNA processing"/>
    <property type="evidence" value="ECO:0007669"/>
    <property type="project" value="InterPro"/>
</dbReference>
<dbReference type="EMBL" id="JAAAHW010003166">
    <property type="protein sequence ID" value="KAF9987611.1"/>
    <property type="molecule type" value="Genomic_DNA"/>
</dbReference>
<dbReference type="InterPro" id="IPR008501">
    <property type="entry name" value="THOC7/Mft1"/>
</dbReference>
<feature type="compositionally biased region" description="Polar residues" evidence="6">
    <location>
        <begin position="281"/>
        <end position="293"/>
    </location>
</feature>
<feature type="region of interest" description="Disordered" evidence="6">
    <location>
        <begin position="281"/>
        <end position="326"/>
    </location>
</feature>
<keyword evidence="8" id="KW-1185">Reference proteome</keyword>
<name>A0A9P6MBG5_9FUNG</name>
<evidence type="ECO:0000256" key="3">
    <source>
        <dbReference type="ARBA" id="ARBA00023054"/>
    </source>
</evidence>
<feature type="compositionally biased region" description="Acidic residues" evidence="6">
    <location>
        <begin position="195"/>
        <end position="206"/>
    </location>
</feature>
<evidence type="ECO:0000256" key="5">
    <source>
        <dbReference type="SAM" id="Coils"/>
    </source>
</evidence>
<feature type="coiled-coil region" evidence="5">
    <location>
        <begin position="72"/>
        <end position="153"/>
    </location>
</feature>
<gene>
    <name evidence="7" type="primary">THOC7</name>
    <name evidence="7" type="ORF">BGZ65_002819</name>
</gene>
<comment type="caution">
    <text evidence="7">The sequence shown here is derived from an EMBL/GenBank/DDBJ whole genome shotgun (WGS) entry which is preliminary data.</text>
</comment>
<protein>
    <submittedName>
        <fullName evidence="7">THO complex subunit 7</fullName>
    </submittedName>
</protein>
<evidence type="ECO:0000256" key="1">
    <source>
        <dbReference type="ARBA" id="ARBA00004123"/>
    </source>
</evidence>
<reference evidence="7" key="1">
    <citation type="journal article" date="2020" name="Fungal Divers.">
        <title>Resolving the Mortierellaceae phylogeny through synthesis of multi-gene phylogenetics and phylogenomics.</title>
        <authorList>
            <person name="Vandepol N."/>
            <person name="Liber J."/>
            <person name="Desiro A."/>
            <person name="Na H."/>
            <person name="Kennedy M."/>
            <person name="Barry K."/>
            <person name="Grigoriev I.V."/>
            <person name="Miller A.N."/>
            <person name="O'Donnell K."/>
            <person name="Stajich J.E."/>
            <person name="Bonito G."/>
        </authorList>
    </citation>
    <scope>NUCLEOTIDE SEQUENCE</scope>
    <source>
        <strain evidence="7">MES-2147</strain>
    </source>
</reference>
<dbReference type="Proteomes" id="UP000749646">
    <property type="component" value="Unassembled WGS sequence"/>
</dbReference>
<dbReference type="GO" id="GO:0006406">
    <property type="term" value="P:mRNA export from nucleus"/>
    <property type="evidence" value="ECO:0007669"/>
    <property type="project" value="TreeGrafter"/>
</dbReference>
<dbReference type="Pfam" id="PF05615">
    <property type="entry name" value="THOC7"/>
    <property type="match status" value="1"/>
</dbReference>
<proteinExistence type="inferred from homology"/>
<evidence type="ECO:0000256" key="6">
    <source>
        <dbReference type="SAM" id="MobiDB-lite"/>
    </source>
</evidence>
<evidence type="ECO:0000256" key="2">
    <source>
        <dbReference type="ARBA" id="ARBA00006482"/>
    </source>
</evidence>
<comment type="subcellular location">
    <subcellularLocation>
        <location evidence="1">Nucleus</location>
    </subcellularLocation>
</comment>
<organism evidence="7 8">
    <name type="scientific">Modicella reniformis</name>
    <dbReference type="NCBI Taxonomy" id="1440133"/>
    <lineage>
        <taxon>Eukaryota</taxon>
        <taxon>Fungi</taxon>
        <taxon>Fungi incertae sedis</taxon>
        <taxon>Mucoromycota</taxon>
        <taxon>Mortierellomycotina</taxon>
        <taxon>Mortierellomycetes</taxon>
        <taxon>Mortierellales</taxon>
        <taxon>Mortierellaceae</taxon>
        <taxon>Modicella</taxon>
    </lineage>
</organism>
<evidence type="ECO:0000313" key="7">
    <source>
        <dbReference type="EMBL" id="KAF9987611.1"/>
    </source>
</evidence>
<dbReference type="GO" id="GO:0000445">
    <property type="term" value="C:THO complex part of transcription export complex"/>
    <property type="evidence" value="ECO:0007669"/>
    <property type="project" value="InterPro"/>
</dbReference>